<feature type="compositionally biased region" description="Low complexity" evidence="5">
    <location>
        <begin position="320"/>
        <end position="333"/>
    </location>
</feature>
<dbReference type="SUPFAM" id="SSF57850">
    <property type="entry name" value="RING/U-box"/>
    <property type="match status" value="1"/>
</dbReference>
<dbReference type="PROSITE" id="PS51044">
    <property type="entry name" value="ZF_SP_RING"/>
    <property type="match status" value="1"/>
</dbReference>
<dbReference type="GO" id="GO:0061665">
    <property type="term" value="F:SUMO ligase activity"/>
    <property type="evidence" value="ECO:0007669"/>
    <property type="project" value="TreeGrafter"/>
</dbReference>
<dbReference type="AlphaFoldDB" id="A0AAN0JTY9"/>
<dbReference type="Proteomes" id="UP000007879">
    <property type="component" value="Unassembled WGS sequence"/>
</dbReference>
<feature type="region of interest" description="Disordered" evidence="5">
    <location>
        <begin position="173"/>
        <end position="352"/>
    </location>
</feature>
<evidence type="ECO:0000256" key="3">
    <source>
        <dbReference type="ARBA" id="ARBA00022833"/>
    </source>
</evidence>
<sequence length="670" mass="71762">MMNSQGIDVQMASQEGALAMAQAAQVAAAQAAGMGGVHNGGPHPGPTINNMIPPQWAGPNPSPPIIHQHVNTPPPAPPIHHDLPPTQQSFSVVATVVGNVSAPSTQPITSMTSADVNSNSIRPPSNGQLPHQLVGGPNDHSAAAAAAAAALAAAAATATATATVTAQLKNEHLPAMPQGSPAQYSSPPNSTSHFSHAKAPPSSLPHTPTLSATPPFPALPKSINPGPGRPATPTAVRTPTSVMTPTEPNFNKDPHVFNHGGVANPILSNPLSPLVQPKQAYSTPPPPQSQGAWPQASPQQQPMQYQQYSPHPQNTPPPRQQQQQQQMQFQQYPSGGVASYPPNYPNIKGDSKHLHKPLHLKQVCQPTHNYLEITVTACCCSHLFVLQLVHRPSVGSVLQGLLRKRLLPAEHCVAKIKRWFQSNNDDSIQQTGILVSLKCPITFKRIQLPARGADCKHIQCFDLQSYLQLNCDRGTWRCPVCNNSAQLEGLEVDQYIWGILSGVNNNKMEVEEITIDPSANWKAHSRETDEEDGPVSKRMKNETPGTPKTPASIKKPHSNPPPPPKQELPPNLPPPPHLISNNAPPLPPPPLPLPPGLNGSSNNLMNNNNNSQQGGPPTHPQQQQQMSNIDDNLENLKEILDNIGDPHFFDNLSTSGDQSHSNELLSILES</sequence>
<reference evidence="7" key="2">
    <citation type="submission" date="2024-06" db="UniProtKB">
        <authorList>
            <consortium name="EnsemblMetazoa"/>
        </authorList>
    </citation>
    <scope>IDENTIFICATION</scope>
</reference>
<dbReference type="InterPro" id="IPR004181">
    <property type="entry name" value="Znf_MIZ"/>
</dbReference>
<feature type="region of interest" description="Disordered" evidence="5">
    <location>
        <begin position="518"/>
        <end position="670"/>
    </location>
</feature>
<organism evidence="7 8">
    <name type="scientific">Amphimedon queenslandica</name>
    <name type="common">Sponge</name>
    <dbReference type="NCBI Taxonomy" id="400682"/>
    <lineage>
        <taxon>Eukaryota</taxon>
        <taxon>Metazoa</taxon>
        <taxon>Porifera</taxon>
        <taxon>Demospongiae</taxon>
        <taxon>Heteroscleromorpha</taxon>
        <taxon>Haplosclerida</taxon>
        <taxon>Niphatidae</taxon>
        <taxon>Amphimedon</taxon>
    </lineage>
</organism>
<evidence type="ECO:0000256" key="4">
    <source>
        <dbReference type="PROSITE-ProRule" id="PRU00452"/>
    </source>
</evidence>
<evidence type="ECO:0000256" key="5">
    <source>
        <dbReference type="SAM" id="MobiDB-lite"/>
    </source>
</evidence>
<dbReference type="InterPro" id="IPR057847">
    <property type="entry name" value="ZMIZ1/ZMIZ2_GBD-like"/>
</dbReference>
<dbReference type="GeneID" id="100641455"/>
<feature type="compositionally biased region" description="Low complexity" evidence="5">
    <location>
        <begin position="229"/>
        <end position="240"/>
    </location>
</feature>
<dbReference type="InterPro" id="IPR013083">
    <property type="entry name" value="Znf_RING/FYVE/PHD"/>
</dbReference>
<feature type="compositionally biased region" description="Pro residues" evidence="5">
    <location>
        <begin position="584"/>
        <end position="595"/>
    </location>
</feature>
<dbReference type="Pfam" id="PF02891">
    <property type="entry name" value="zf-MIZ"/>
    <property type="match status" value="1"/>
</dbReference>
<accession>A0AAN0JTY9</accession>
<dbReference type="GO" id="GO:0000785">
    <property type="term" value="C:chromatin"/>
    <property type="evidence" value="ECO:0007669"/>
    <property type="project" value="TreeGrafter"/>
</dbReference>
<evidence type="ECO:0000256" key="1">
    <source>
        <dbReference type="ARBA" id="ARBA00022723"/>
    </source>
</evidence>
<feature type="compositionally biased region" description="Low complexity" evidence="5">
    <location>
        <begin position="199"/>
        <end position="213"/>
    </location>
</feature>
<feature type="compositionally biased region" description="Low complexity" evidence="5">
    <location>
        <begin position="289"/>
        <end position="312"/>
    </location>
</feature>
<evidence type="ECO:0000313" key="7">
    <source>
        <dbReference type="EnsemblMetazoa" id="XP_019860349.1"/>
    </source>
</evidence>
<feature type="compositionally biased region" description="Polar residues" evidence="5">
    <location>
        <begin position="651"/>
        <end position="670"/>
    </location>
</feature>
<proteinExistence type="predicted"/>
<dbReference type="PANTHER" id="PTHR10782:SF4">
    <property type="entry name" value="TONALLI, ISOFORM E"/>
    <property type="match status" value="1"/>
</dbReference>
<keyword evidence="1" id="KW-0479">Metal-binding</keyword>
<dbReference type="EnsemblMetazoa" id="XM_020004790.1">
    <property type="protein sequence ID" value="XP_019860349.1"/>
    <property type="gene ID" value="LOC100641455"/>
</dbReference>
<feature type="domain" description="SP-RING-type" evidence="6">
    <location>
        <begin position="424"/>
        <end position="505"/>
    </location>
</feature>
<keyword evidence="8" id="KW-1185">Reference proteome</keyword>
<name>A0AAN0JTY9_AMPQE</name>
<evidence type="ECO:0000256" key="2">
    <source>
        <dbReference type="ARBA" id="ARBA00022771"/>
    </source>
</evidence>
<dbReference type="PANTHER" id="PTHR10782">
    <property type="entry name" value="ZINC FINGER MIZ DOMAIN-CONTAINING PROTEIN"/>
    <property type="match status" value="1"/>
</dbReference>
<dbReference type="GO" id="GO:0016925">
    <property type="term" value="P:protein sumoylation"/>
    <property type="evidence" value="ECO:0007669"/>
    <property type="project" value="TreeGrafter"/>
</dbReference>
<feature type="compositionally biased region" description="Pro residues" evidence="5">
    <location>
        <begin position="558"/>
        <end position="577"/>
    </location>
</feature>
<evidence type="ECO:0000259" key="6">
    <source>
        <dbReference type="PROSITE" id="PS51044"/>
    </source>
</evidence>
<dbReference type="RefSeq" id="XP_019860349.1">
    <property type="nucleotide sequence ID" value="XM_020004790.1"/>
</dbReference>
<dbReference type="KEGG" id="aqu:100641455"/>
<evidence type="ECO:0000313" key="8">
    <source>
        <dbReference type="Proteomes" id="UP000007879"/>
    </source>
</evidence>
<reference evidence="8" key="1">
    <citation type="journal article" date="2010" name="Nature">
        <title>The Amphimedon queenslandica genome and the evolution of animal complexity.</title>
        <authorList>
            <person name="Srivastava M."/>
            <person name="Simakov O."/>
            <person name="Chapman J."/>
            <person name="Fahey B."/>
            <person name="Gauthier M.E."/>
            <person name="Mitros T."/>
            <person name="Richards G.S."/>
            <person name="Conaco C."/>
            <person name="Dacre M."/>
            <person name="Hellsten U."/>
            <person name="Larroux C."/>
            <person name="Putnam N.H."/>
            <person name="Stanke M."/>
            <person name="Adamska M."/>
            <person name="Darling A."/>
            <person name="Degnan S.M."/>
            <person name="Oakley T.H."/>
            <person name="Plachetzki D.C."/>
            <person name="Zhai Y."/>
            <person name="Adamski M."/>
            <person name="Calcino A."/>
            <person name="Cummins S.F."/>
            <person name="Goodstein D.M."/>
            <person name="Harris C."/>
            <person name="Jackson D.J."/>
            <person name="Leys S.P."/>
            <person name="Shu S."/>
            <person name="Woodcroft B.J."/>
            <person name="Vervoort M."/>
            <person name="Kosik K.S."/>
            <person name="Manning G."/>
            <person name="Degnan B.M."/>
            <person name="Rokhsar D.S."/>
        </authorList>
    </citation>
    <scope>NUCLEOTIDE SEQUENCE [LARGE SCALE GENOMIC DNA]</scope>
</reference>
<keyword evidence="3" id="KW-0862">Zinc</keyword>
<keyword evidence="2 4" id="KW-0863">Zinc-finger</keyword>
<dbReference type="Pfam" id="PF25527">
    <property type="entry name" value="GBD-like_ZMIZ1_ZMIZ2"/>
    <property type="match status" value="1"/>
</dbReference>
<feature type="compositionally biased region" description="Polar residues" evidence="5">
    <location>
        <begin position="180"/>
        <end position="194"/>
    </location>
</feature>
<dbReference type="GO" id="GO:0006357">
    <property type="term" value="P:regulation of transcription by RNA polymerase II"/>
    <property type="evidence" value="ECO:0007669"/>
    <property type="project" value="TreeGrafter"/>
</dbReference>
<dbReference type="GO" id="GO:0008270">
    <property type="term" value="F:zinc ion binding"/>
    <property type="evidence" value="ECO:0007669"/>
    <property type="project" value="UniProtKB-KW"/>
</dbReference>
<dbReference type="Gene3D" id="3.30.40.10">
    <property type="entry name" value="Zinc/RING finger domain, C3HC4 (zinc finger)"/>
    <property type="match status" value="1"/>
</dbReference>
<protein>
    <recommendedName>
        <fullName evidence="6">SP-RING-type domain-containing protein</fullName>
    </recommendedName>
</protein>
<feature type="compositionally biased region" description="Low complexity" evidence="5">
    <location>
        <begin position="596"/>
        <end position="625"/>
    </location>
</feature>
<dbReference type="GO" id="GO:0003712">
    <property type="term" value="F:transcription coregulator activity"/>
    <property type="evidence" value="ECO:0007669"/>
    <property type="project" value="TreeGrafter"/>
</dbReference>